<sequence length="509" mass="57450">MLASIAFLGTLLAQSGELGTSDTMHRLQTTHSFWTSEPPVFPNEYPEFGLIGRNGHLYSWYGMGQSLLMFPPDVAGTYLEHLSIFDQYAGNDPSIRGVFVSFTTNLLIAVLTALVCFRLLLQFEFALKQAAAGVLTLLFATTHLHYSQNMSENNYIFLLTLAGISFQYEWFRTGRKRLLLIGSLALGLNLLTRLTTALDLLAVAGFLAMLLLLERTRFGDVRRQALIYARTTIPVYAAFLLIDRIYQFYRFGSFFNTYLSVFAIQQKKLDPSLPAAYPFEGRFLDGLLGPLFSPEKSIFLFDPLLILSLVATIFLWKRLSSPVKAFSIAAWSLLFGYICFYAKYTVWSGDFAWGDRYVSTAAQIASLLGVPLLLRYRQQIAGWLRWAGWVVVAFSVVVQLASLCFWLPLEIYQMETIGHPTFVIALRFKNIVAFALGKMDPWGLNNHAMTEDPWDYVHITSWNFLPFLLGRVGAAPAWVVNSLKAFWCGGFLVLGGLLLELRRILRAEP</sequence>
<evidence type="ECO:0008006" key="4">
    <source>
        <dbReference type="Google" id="ProtNLM"/>
    </source>
</evidence>
<feature type="transmembrane region" description="Helical" evidence="1">
    <location>
        <begin position="356"/>
        <end position="374"/>
    </location>
</feature>
<feature type="transmembrane region" description="Helical" evidence="1">
    <location>
        <begin position="323"/>
        <end position="344"/>
    </location>
</feature>
<dbReference type="Proteomes" id="UP000253606">
    <property type="component" value="Chromosome"/>
</dbReference>
<dbReference type="KEGG" id="abas:ACPOL_5447"/>
<evidence type="ECO:0000256" key="1">
    <source>
        <dbReference type="SAM" id="Phobius"/>
    </source>
</evidence>
<keyword evidence="1" id="KW-0472">Membrane</keyword>
<dbReference type="EMBL" id="CP030840">
    <property type="protein sequence ID" value="AXC14695.1"/>
    <property type="molecule type" value="Genomic_DNA"/>
</dbReference>
<feature type="transmembrane region" description="Helical" evidence="1">
    <location>
        <begin position="98"/>
        <end position="121"/>
    </location>
</feature>
<evidence type="ECO:0000313" key="2">
    <source>
        <dbReference type="EMBL" id="AXC14695.1"/>
    </source>
</evidence>
<feature type="transmembrane region" description="Helical" evidence="1">
    <location>
        <begin position="155"/>
        <end position="171"/>
    </location>
</feature>
<dbReference type="AlphaFoldDB" id="A0A2Z5G7Q3"/>
<keyword evidence="1" id="KW-1133">Transmembrane helix</keyword>
<keyword evidence="1" id="KW-0812">Transmembrane</keyword>
<feature type="transmembrane region" description="Helical" evidence="1">
    <location>
        <begin position="191"/>
        <end position="213"/>
    </location>
</feature>
<accession>A0A2Z5G7Q3</accession>
<protein>
    <recommendedName>
        <fullName evidence="4">Glycosyltransferase RgtA/B/C/D-like domain-containing protein</fullName>
    </recommendedName>
</protein>
<gene>
    <name evidence="2" type="ORF">ACPOL_5447</name>
</gene>
<organism evidence="2 3">
    <name type="scientific">Acidisarcina polymorpha</name>
    <dbReference type="NCBI Taxonomy" id="2211140"/>
    <lineage>
        <taxon>Bacteria</taxon>
        <taxon>Pseudomonadati</taxon>
        <taxon>Acidobacteriota</taxon>
        <taxon>Terriglobia</taxon>
        <taxon>Terriglobales</taxon>
        <taxon>Acidobacteriaceae</taxon>
        <taxon>Acidisarcina</taxon>
    </lineage>
</organism>
<name>A0A2Z5G7Q3_9BACT</name>
<reference evidence="2 3" key="1">
    <citation type="journal article" date="2018" name="Front. Microbiol.">
        <title>Hydrolytic Capabilities as a Key to Environmental Success: Chitinolytic and Cellulolytic Acidobacteria From Acidic Sub-arctic Soils and Boreal Peatlands.</title>
        <authorList>
            <person name="Belova S.E."/>
            <person name="Ravin N.V."/>
            <person name="Pankratov T.A."/>
            <person name="Rakitin A.L."/>
            <person name="Ivanova A.A."/>
            <person name="Beletsky A.V."/>
            <person name="Mardanov A.V."/>
            <person name="Sinninghe Damste J.S."/>
            <person name="Dedysh S.N."/>
        </authorList>
    </citation>
    <scope>NUCLEOTIDE SEQUENCE [LARGE SCALE GENOMIC DNA]</scope>
    <source>
        <strain evidence="2 3">SBC82</strain>
    </source>
</reference>
<evidence type="ECO:0000313" key="3">
    <source>
        <dbReference type="Proteomes" id="UP000253606"/>
    </source>
</evidence>
<feature type="transmembrane region" description="Helical" evidence="1">
    <location>
        <begin position="298"/>
        <end position="316"/>
    </location>
</feature>
<keyword evidence="3" id="KW-1185">Reference proteome</keyword>
<feature type="transmembrane region" description="Helical" evidence="1">
    <location>
        <begin position="386"/>
        <end position="409"/>
    </location>
</feature>
<proteinExistence type="predicted"/>
<feature type="transmembrane region" description="Helical" evidence="1">
    <location>
        <begin position="475"/>
        <end position="499"/>
    </location>
</feature>
<feature type="transmembrane region" description="Helical" evidence="1">
    <location>
        <begin position="225"/>
        <end position="246"/>
    </location>
</feature>